<evidence type="ECO:0000256" key="3">
    <source>
        <dbReference type="ARBA" id="ARBA00023163"/>
    </source>
</evidence>
<evidence type="ECO:0000256" key="2">
    <source>
        <dbReference type="ARBA" id="ARBA00023125"/>
    </source>
</evidence>
<dbReference type="PANTHER" id="PTHR35790:SF4">
    <property type="entry name" value="HTH-TYPE TRANSCRIPTIONAL REGULATOR PCHR"/>
    <property type="match status" value="1"/>
</dbReference>
<evidence type="ECO:0000256" key="1">
    <source>
        <dbReference type="ARBA" id="ARBA00023015"/>
    </source>
</evidence>
<comment type="caution">
    <text evidence="5">The sequence shown here is derived from an EMBL/GenBank/DDBJ whole genome shotgun (WGS) entry which is preliminary data.</text>
</comment>
<dbReference type="GO" id="GO:0003700">
    <property type="term" value="F:DNA-binding transcription factor activity"/>
    <property type="evidence" value="ECO:0007669"/>
    <property type="project" value="InterPro"/>
</dbReference>
<feature type="domain" description="HTH marR-type" evidence="4">
    <location>
        <begin position="7"/>
        <end position="146"/>
    </location>
</feature>
<keyword evidence="3" id="KW-0804">Transcription</keyword>
<dbReference type="InterPro" id="IPR000835">
    <property type="entry name" value="HTH_MarR-typ"/>
</dbReference>
<sequence length="167" mass="19189">MKYSLNSDEIVDIFIKIVNQYRMIDEFPRYFGKADIFLHMAEIQTILAIGKNENINVTNLAKFRGITKGAISQMINKLVKKGLVIKNISSQTDNEVMIQLTKRGKEVFEEQKRYNEFLNQKVAEILSGIPEEAVNDFMNISSSLEGFFNEIVKINKDSMKDKGKNQD</sequence>
<gene>
    <name evidence="5" type="ORF">ENX73_05045</name>
</gene>
<evidence type="ECO:0000313" key="5">
    <source>
        <dbReference type="EMBL" id="HGE75473.1"/>
    </source>
</evidence>
<dbReference type="PANTHER" id="PTHR35790">
    <property type="entry name" value="HTH-TYPE TRANSCRIPTIONAL REGULATOR PCHR"/>
    <property type="match status" value="1"/>
</dbReference>
<keyword evidence="2" id="KW-0238">DNA-binding</keyword>
<dbReference type="InterPro" id="IPR052067">
    <property type="entry name" value="Metal_resp_HTH_trans_reg"/>
</dbReference>
<name>A0A7V3RF63_9BACT</name>
<evidence type="ECO:0000259" key="4">
    <source>
        <dbReference type="PROSITE" id="PS50995"/>
    </source>
</evidence>
<protein>
    <submittedName>
        <fullName evidence="5">MarR family transcriptional regulator</fullName>
    </submittedName>
</protein>
<organism evidence="5">
    <name type="scientific">Mesoaciditoga lauensis</name>
    <dbReference type="NCBI Taxonomy" id="1495039"/>
    <lineage>
        <taxon>Bacteria</taxon>
        <taxon>Thermotogati</taxon>
        <taxon>Thermotogota</taxon>
        <taxon>Thermotogae</taxon>
        <taxon>Mesoaciditogales</taxon>
        <taxon>Mesoaciditogaceae</taxon>
        <taxon>Mesoaciditoga</taxon>
    </lineage>
</organism>
<accession>A0A7V3RF63</accession>
<dbReference type="InterPro" id="IPR036388">
    <property type="entry name" value="WH-like_DNA-bd_sf"/>
</dbReference>
<proteinExistence type="predicted"/>
<dbReference type="InterPro" id="IPR036390">
    <property type="entry name" value="WH_DNA-bd_sf"/>
</dbReference>
<dbReference type="SUPFAM" id="SSF46785">
    <property type="entry name" value="Winged helix' DNA-binding domain"/>
    <property type="match status" value="1"/>
</dbReference>
<dbReference type="SMART" id="SM00347">
    <property type="entry name" value="HTH_MARR"/>
    <property type="match status" value="1"/>
</dbReference>
<dbReference type="Gene3D" id="1.10.10.10">
    <property type="entry name" value="Winged helix-like DNA-binding domain superfamily/Winged helix DNA-binding domain"/>
    <property type="match status" value="1"/>
</dbReference>
<dbReference type="EMBL" id="DTPE01000201">
    <property type="protein sequence ID" value="HGE75473.1"/>
    <property type="molecule type" value="Genomic_DNA"/>
</dbReference>
<dbReference type="PROSITE" id="PS50995">
    <property type="entry name" value="HTH_MARR_2"/>
    <property type="match status" value="1"/>
</dbReference>
<dbReference type="AlphaFoldDB" id="A0A7V3RF63"/>
<keyword evidence="1" id="KW-0805">Transcription regulation</keyword>
<reference evidence="5" key="1">
    <citation type="journal article" date="2020" name="mSystems">
        <title>Genome- and Community-Level Interaction Insights into Carbon Utilization and Element Cycling Functions of Hydrothermarchaeota in Hydrothermal Sediment.</title>
        <authorList>
            <person name="Zhou Z."/>
            <person name="Liu Y."/>
            <person name="Xu W."/>
            <person name="Pan J."/>
            <person name="Luo Z.H."/>
            <person name="Li M."/>
        </authorList>
    </citation>
    <scope>NUCLEOTIDE SEQUENCE [LARGE SCALE GENOMIC DNA]</scope>
    <source>
        <strain evidence="5">SpSt-966</strain>
    </source>
</reference>
<dbReference type="Pfam" id="PF12802">
    <property type="entry name" value="MarR_2"/>
    <property type="match status" value="1"/>
</dbReference>
<dbReference type="GO" id="GO:0003677">
    <property type="term" value="F:DNA binding"/>
    <property type="evidence" value="ECO:0007669"/>
    <property type="project" value="UniProtKB-KW"/>
</dbReference>